<feature type="transmembrane region" description="Helical" evidence="1">
    <location>
        <begin position="104"/>
        <end position="129"/>
    </location>
</feature>
<dbReference type="RefSeq" id="WP_140914568.1">
    <property type="nucleotide sequence ID" value="NZ_VHHP01000001.1"/>
</dbReference>
<feature type="transmembrane region" description="Helical" evidence="1">
    <location>
        <begin position="21"/>
        <end position="41"/>
    </location>
</feature>
<keyword evidence="3" id="KW-1185">Reference proteome</keyword>
<evidence type="ECO:0000313" key="3">
    <source>
        <dbReference type="Proteomes" id="UP000316851"/>
    </source>
</evidence>
<keyword evidence="1" id="KW-1133">Transmembrane helix</keyword>
<comment type="caution">
    <text evidence="2">The sequence shown here is derived from an EMBL/GenBank/DDBJ whole genome shotgun (WGS) entry which is preliminary data.</text>
</comment>
<dbReference type="Proteomes" id="UP000316851">
    <property type="component" value="Unassembled WGS sequence"/>
</dbReference>
<feature type="transmembrane region" description="Helical" evidence="1">
    <location>
        <begin position="168"/>
        <end position="189"/>
    </location>
</feature>
<sequence>MKKSLANYSNFIFKIAAKKKSTLILPILEFVISLILAITLFSVKLNAYYKTIVIYAYTLVTLLLGVLYSSLKGLNIFKDLEQEGIELLTFAKPISRKSIIGGKFLCFFELGLIWSLCTLISGALVYSSLASGQKLVTLIILSFFVQLFNYLLFGIITILISYKLSQKFALAIPLLIFTPLAIGGAFMAANATSKINNAGYYLNTKYEYHKSNTVLDAEKFYLNNNKDEFFIMPNGNENKSFSKEQIEYLNKVMEITKKAATNWQAYSWLAIPYQMLDIFNIDNETPFTLNNNDKNNLENYINYKKLESVIYNYKLDTKPNLLNLPVNYEGKIVNKYFVPGVLKDYSHIPNLVNTSVIYARENASEFDSSFQEDNYVYASPRNLVGEIKWNNLKDVLSNTEFNEFAANFFKNIDIKFTQNPSLNEMLEAKTKLLDTISKEVNDKNSKLYSIDDKNIAVFDKYAVKNNKLASETERKIYLVSALLNYLYFAGNQGNLIKSLLKSPSDKNTYQASQIKIQVDNYKYLIGGFESYEAKSKVVNDKVVIRYDLTPSNTNYLFQDIDSVYSIKRNGTVVNKWFYFLIWVGLIIILSSISFNLYLRKDYK</sequence>
<gene>
    <name evidence="2" type="ORF">FJR74_00380</name>
</gene>
<organism evidence="2 3">
    <name type="scientific">Metamycoplasma neophronis</name>
    <dbReference type="NCBI Taxonomy" id="872983"/>
    <lineage>
        <taxon>Bacteria</taxon>
        <taxon>Bacillati</taxon>
        <taxon>Mycoplasmatota</taxon>
        <taxon>Mycoplasmoidales</taxon>
        <taxon>Metamycoplasmataceae</taxon>
        <taxon>Metamycoplasma</taxon>
    </lineage>
</organism>
<dbReference type="EMBL" id="VHHP01000001">
    <property type="protein sequence ID" value="TPR54715.1"/>
    <property type="molecule type" value="Genomic_DNA"/>
</dbReference>
<accession>A0ABY2Z0Z5</accession>
<feature type="transmembrane region" description="Helical" evidence="1">
    <location>
        <begin position="576"/>
        <end position="598"/>
    </location>
</feature>
<evidence type="ECO:0000256" key="1">
    <source>
        <dbReference type="SAM" id="Phobius"/>
    </source>
</evidence>
<name>A0ABY2Z0Z5_9BACT</name>
<reference evidence="2" key="1">
    <citation type="submission" date="2019-06" db="EMBL/GenBank/DDBJ databases">
        <title>Mycoplasma neophronis type strain whole genome sequence.</title>
        <authorList>
            <person name="Spergser J."/>
        </authorList>
    </citation>
    <scope>NUCLEOTIDE SEQUENCE [LARGE SCALE GENOMIC DNA]</scope>
    <source>
        <strain evidence="2">DSM 24097</strain>
    </source>
</reference>
<evidence type="ECO:0000313" key="2">
    <source>
        <dbReference type="EMBL" id="TPR54715.1"/>
    </source>
</evidence>
<proteinExistence type="predicted"/>
<protein>
    <submittedName>
        <fullName evidence="2">ABC transporter permease</fullName>
    </submittedName>
</protein>
<keyword evidence="1" id="KW-0812">Transmembrane</keyword>
<keyword evidence="1" id="KW-0472">Membrane</keyword>
<feature type="transmembrane region" description="Helical" evidence="1">
    <location>
        <begin position="47"/>
        <end position="68"/>
    </location>
</feature>
<feature type="transmembrane region" description="Helical" evidence="1">
    <location>
        <begin position="135"/>
        <end position="161"/>
    </location>
</feature>